<dbReference type="HOGENOM" id="CLU_314569_0_0_1"/>
<dbReference type="EMBL" id="JH429689">
    <property type="status" value="NOT_ANNOTATED_CDS"/>
    <property type="molecule type" value="Genomic_DNA"/>
</dbReference>
<accession>T1IH45</accession>
<dbReference type="GO" id="GO:0008270">
    <property type="term" value="F:zinc ion binding"/>
    <property type="evidence" value="ECO:0007669"/>
    <property type="project" value="UniProtKB-KW"/>
</dbReference>
<dbReference type="SMART" id="SM00343">
    <property type="entry name" value="ZnF_C2HC"/>
    <property type="match status" value="2"/>
</dbReference>
<keyword evidence="1" id="KW-0862">Zinc</keyword>
<dbReference type="SUPFAM" id="SSF50630">
    <property type="entry name" value="Acid proteases"/>
    <property type="match status" value="1"/>
</dbReference>
<dbReference type="SUPFAM" id="SSF57756">
    <property type="entry name" value="Retrovirus zinc finger-like domains"/>
    <property type="match status" value="2"/>
</dbReference>
<name>T1IH45_STRMM</name>
<sequence>MFDGILVHVGKITSQQICLLLAVDDSPRMQITIGNLTYNALMDTGAMQCFIGEQMLAATRCLPVYIQEAPKNVVVCAVGIEHKPVGQVTLLDECRMTGPAGHYVWHEETLTGIADYKEFKRQVIERFDKKPYITRLQLFMDCKQKLGEDVQTFATRLQTLGYETLEPQEADAAGTARADMAKELLKKQMQSQFIAGLREPIRRFVLSRNPDALSEAIEVAIQEQLNEALPTNKVKVNMVGEDGMVNALLERMAQMELSLAKQQTEQTNKRSSPTPTTRAKEEEPFFVKRNSGITCYRCGKLGHYARDCRGEYRARGRGRSSQGNYTFRNEPRQQSYRMPDLRNIQCFACSGYGHVIRNCPNRVGRGGCTDKKRCAAPSPIKREGAMVPATTVKKEEKNAETNNDIYTIGMVGTIPCIFLVDTGSKVTLVAEEVLQEIVKKEQLIKADKYMDLQSVTGHSLKIKGVFHMPLKLGDRTYKSVIYGCEELLIGYKGGILGKDVLLDHGYDILWSKKQIRNATNQFPIYTSLTEAKIIVERMQQKEKTYEETPIKMVRKFKIPAHSECIVQATTFERMKGEVGVIEMGNYKLGIVLVARVLVTPDSKMHIPLRVINLSNKDVILERNRPVGYFIPAEEEELLETSTKIHEITKKEDTEIDWKERQDPQWNTIIEHLAAEKAEPFPDKLPDEVKTFFLDDDGVLYHQQKVTGQLLGKVWNQLVTPKLLIPEVLKAHHDMPFSGHKGSTKTRLAIHPRFYWTDMCKDIKQYCDEKRKGYYDKNARAVDFKEGDYVYLNNPVIGRGLAKKLSQGWKGPYKVIQFTSPVNVHIEALLNKEKQHVHVNRLKRARGIANEVMTTQETSDEMSPLIEELLWTTSPQRLEEIEPDQIVTPPPTHNYQTRSRGTVPNYPWVLSSNRAISTPVSWLINPLQELE</sequence>
<dbReference type="Gene3D" id="4.10.60.10">
    <property type="entry name" value="Zinc finger, CCHC-type"/>
    <property type="match status" value="2"/>
</dbReference>
<feature type="region of interest" description="Disordered" evidence="2">
    <location>
        <begin position="314"/>
        <end position="333"/>
    </location>
</feature>
<dbReference type="AlphaFoldDB" id="T1IH45"/>
<dbReference type="PANTHER" id="PTHR46888:SF1">
    <property type="entry name" value="RIBONUCLEASE H"/>
    <property type="match status" value="1"/>
</dbReference>
<evidence type="ECO:0000313" key="4">
    <source>
        <dbReference type="EnsemblMetazoa" id="SMAR000150-PA"/>
    </source>
</evidence>
<dbReference type="STRING" id="126957.T1IH45"/>
<dbReference type="Gene3D" id="2.40.70.10">
    <property type="entry name" value="Acid Proteases"/>
    <property type="match status" value="1"/>
</dbReference>
<evidence type="ECO:0000313" key="5">
    <source>
        <dbReference type="Proteomes" id="UP000014500"/>
    </source>
</evidence>
<dbReference type="GO" id="GO:0003676">
    <property type="term" value="F:nucleic acid binding"/>
    <property type="evidence" value="ECO:0007669"/>
    <property type="project" value="InterPro"/>
</dbReference>
<feature type="domain" description="CCHC-type" evidence="3">
    <location>
        <begin position="295"/>
        <end position="309"/>
    </location>
</feature>
<dbReference type="EnsemblMetazoa" id="SMAR000150-RA">
    <property type="protein sequence ID" value="SMAR000150-PA"/>
    <property type="gene ID" value="SMAR000150"/>
</dbReference>
<feature type="region of interest" description="Disordered" evidence="2">
    <location>
        <begin position="259"/>
        <end position="283"/>
    </location>
</feature>
<dbReference type="Pfam" id="PF17921">
    <property type="entry name" value="Integrase_H2C2"/>
    <property type="match status" value="1"/>
</dbReference>
<dbReference type="PROSITE" id="PS50158">
    <property type="entry name" value="ZF_CCHC"/>
    <property type="match status" value="2"/>
</dbReference>
<dbReference type="PANTHER" id="PTHR46888">
    <property type="entry name" value="ZINC KNUCKLE DOMAINCONTAINING PROTEIN-RELATED"/>
    <property type="match status" value="1"/>
</dbReference>
<keyword evidence="5" id="KW-1185">Reference proteome</keyword>
<keyword evidence="1" id="KW-0479">Metal-binding</keyword>
<dbReference type="InterPro" id="IPR001878">
    <property type="entry name" value="Znf_CCHC"/>
</dbReference>
<reference evidence="5" key="1">
    <citation type="submission" date="2011-05" db="EMBL/GenBank/DDBJ databases">
        <authorList>
            <person name="Richards S.R."/>
            <person name="Qu J."/>
            <person name="Jiang H."/>
            <person name="Jhangiani S.N."/>
            <person name="Agravi P."/>
            <person name="Goodspeed R."/>
            <person name="Gross S."/>
            <person name="Mandapat C."/>
            <person name="Jackson L."/>
            <person name="Mathew T."/>
            <person name="Pu L."/>
            <person name="Thornton R."/>
            <person name="Saada N."/>
            <person name="Wilczek-Boney K.B."/>
            <person name="Lee S."/>
            <person name="Kovar C."/>
            <person name="Wu Y."/>
            <person name="Scherer S.E."/>
            <person name="Worley K.C."/>
            <person name="Muzny D.M."/>
            <person name="Gibbs R."/>
        </authorList>
    </citation>
    <scope>NUCLEOTIDE SEQUENCE</scope>
    <source>
        <strain evidence="5">Brora</strain>
    </source>
</reference>
<dbReference type="Gene3D" id="1.10.340.70">
    <property type="match status" value="1"/>
</dbReference>
<dbReference type="Proteomes" id="UP000014500">
    <property type="component" value="Unassembled WGS sequence"/>
</dbReference>
<proteinExistence type="predicted"/>
<feature type="compositionally biased region" description="Polar residues" evidence="2">
    <location>
        <begin position="260"/>
        <end position="277"/>
    </location>
</feature>
<evidence type="ECO:0000256" key="1">
    <source>
        <dbReference type="PROSITE-ProRule" id="PRU00047"/>
    </source>
</evidence>
<feature type="compositionally biased region" description="Polar residues" evidence="2">
    <location>
        <begin position="319"/>
        <end position="333"/>
    </location>
</feature>
<evidence type="ECO:0000256" key="2">
    <source>
        <dbReference type="SAM" id="MobiDB-lite"/>
    </source>
</evidence>
<dbReference type="Pfam" id="PF00098">
    <property type="entry name" value="zf-CCHC"/>
    <property type="match status" value="1"/>
</dbReference>
<feature type="domain" description="CCHC-type" evidence="3">
    <location>
        <begin position="346"/>
        <end position="361"/>
    </location>
</feature>
<dbReference type="InterPro" id="IPR036875">
    <property type="entry name" value="Znf_CCHC_sf"/>
</dbReference>
<dbReference type="InterPro" id="IPR021109">
    <property type="entry name" value="Peptidase_aspartic_dom_sf"/>
</dbReference>
<dbReference type="InterPro" id="IPR041588">
    <property type="entry name" value="Integrase_H2C2"/>
</dbReference>
<protein>
    <recommendedName>
        <fullName evidence="3">CCHC-type domain-containing protein</fullName>
    </recommendedName>
</protein>
<keyword evidence="1" id="KW-0863">Zinc-finger</keyword>
<dbReference type="FunFam" id="1.10.340.70:FF:000001">
    <property type="entry name" value="Retrovirus-related Pol polyprotein from transposon gypsy-like Protein"/>
    <property type="match status" value="1"/>
</dbReference>
<organism evidence="4 5">
    <name type="scientific">Strigamia maritima</name>
    <name type="common">European centipede</name>
    <name type="synonym">Geophilus maritimus</name>
    <dbReference type="NCBI Taxonomy" id="126957"/>
    <lineage>
        <taxon>Eukaryota</taxon>
        <taxon>Metazoa</taxon>
        <taxon>Ecdysozoa</taxon>
        <taxon>Arthropoda</taxon>
        <taxon>Myriapoda</taxon>
        <taxon>Chilopoda</taxon>
        <taxon>Pleurostigmophora</taxon>
        <taxon>Geophilomorpha</taxon>
        <taxon>Linotaeniidae</taxon>
        <taxon>Strigamia</taxon>
    </lineage>
</organism>
<dbReference type="eggNOG" id="ENOG502SC2G">
    <property type="taxonomic scope" value="Eukaryota"/>
</dbReference>
<evidence type="ECO:0000259" key="3">
    <source>
        <dbReference type="PROSITE" id="PS50158"/>
    </source>
</evidence>
<reference evidence="4" key="2">
    <citation type="submission" date="2015-02" db="UniProtKB">
        <authorList>
            <consortium name="EnsemblMetazoa"/>
        </authorList>
    </citation>
    <scope>IDENTIFICATION</scope>
</reference>